<dbReference type="Proteomes" id="UP000301309">
    <property type="component" value="Unassembled WGS sequence"/>
</dbReference>
<protein>
    <recommendedName>
        <fullName evidence="2">Acyl-CoA dehydrogenase C-terminal domain-containing protein</fullName>
    </recommendedName>
</protein>
<dbReference type="AlphaFoldDB" id="A0A4D4KZH7"/>
<proteinExistence type="predicted"/>
<gene>
    <name evidence="3" type="ORF">SVIO_025300</name>
</gene>
<dbReference type="GO" id="GO:0003995">
    <property type="term" value="F:acyl-CoA dehydrogenase activity"/>
    <property type="evidence" value="ECO:0007669"/>
    <property type="project" value="InterPro"/>
</dbReference>
<dbReference type="Pfam" id="PF08028">
    <property type="entry name" value="Acyl-CoA_dh_2"/>
    <property type="match status" value="1"/>
</dbReference>
<accession>A0A4D4KZH7</accession>
<name>A0A4D4KZH7_STRVO</name>
<evidence type="ECO:0000256" key="1">
    <source>
        <dbReference type="ARBA" id="ARBA00023002"/>
    </source>
</evidence>
<dbReference type="Gene3D" id="1.20.140.10">
    <property type="entry name" value="Butyryl-CoA Dehydrogenase, subunit A, domain 3"/>
    <property type="match status" value="1"/>
</dbReference>
<dbReference type="SUPFAM" id="SSF47203">
    <property type="entry name" value="Acyl-CoA dehydrogenase C-terminal domain-like"/>
    <property type="match status" value="1"/>
</dbReference>
<comment type="caution">
    <text evidence="3">The sequence shown here is derived from an EMBL/GenBank/DDBJ whole genome shotgun (WGS) entry which is preliminary data.</text>
</comment>
<dbReference type="InterPro" id="IPR036250">
    <property type="entry name" value="AcylCo_DH-like_C"/>
</dbReference>
<keyword evidence="4" id="KW-1185">Reference proteome</keyword>
<evidence type="ECO:0000313" key="3">
    <source>
        <dbReference type="EMBL" id="GDY51907.1"/>
    </source>
</evidence>
<keyword evidence="1" id="KW-0560">Oxidoreductase</keyword>
<feature type="domain" description="Acyl-CoA dehydrogenase C-terminal" evidence="2">
    <location>
        <begin position="8"/>
        <end position="136"/>
    </location>
</feature>
<evidence type="ECO:0000313" key="4">
    <source>
        <dbReference type="Proteomes" id="UP000301309"/>
    </source>
</evidence>
<sequence length="160" mass="17486">MAGLASLAPMIGATRGAQDVVEEAVAGKRAPYATTYARVADSPLGRYWFTEAQRRTESAMQRTLRVADVVAALPSGAAMPVEERSGLRMELTTAARECREAMELLLDLHGSSGFAEDNPLQRFWRDVAVGTRHPYFTPYIVAEDHGRVAFDVMPTVSLTL</sequence>
<evidence type="ECO:0000259" key="2">
    <source>
        <dbReference type="Pfam" id="PF08028"/>
    </source>
</evidence>
<dbReference type="EMBL" id="BJHW01000001">
    <property type="protein sequence ID" value="GDY51907.1"/>
    <property type="molecule type" value="Genomic_DNA"/>
</dbReference>
<dbReference type="InterPro" id="IPR006089">
    <property type="entry name" value="Acyl-CoA_DH_CS"/>
</dbReference>
<dbReference type="PROSITE" id="PS00073">
    <property type="entry name" value="ACYL_COA_DH_2"/>
    <property type="match status" value="1"/>
</dbReference>
<reference evidence="3 4" key="1">
    <citation type="journal article" date="2020" name="Int. J. Syst. Evol. Microbiol.">
        <title>Reclassification of Streptomyces castelarensis and Streptomyces sporoclivatus as later heterotypic synonyms of Streptomyces antimycoticus.</title>
        <authorList>
            <person name="Komaki H."/>
            <person name="Tamura T."/>
        </authorList>
    </citation>
    <scope>NUCLEOTIDE SEQUENCE [LARGE SCALE GENOMIC DNA]</scope>
    <source>
        <strain evidence="3 4">NBRC 13459</strain>
    </source>
</reference>
<dbReference type="InterPro" id="IPR013107">
    <property type="entry name" value="Acyl-CoA_DH_C"/>
</dbReference>
<organism evidence="3 4">
    <name type="scientific">Streptomyces violaceusniger</name>
    <dbReference type="NCBI Taxonomy" id="68280"/>
    <lineage>
        <taxon>Bacteria</taxon>
        <taxon>Bacillati</taxon>
        <taxon>Actinomycetota</taxon>
        <taxon>Actinomycetes</taxon>
        <taxon>Kitasatosporales</taxon>
        <taxon>Streptomycetaceae</taxon>
        <taxon>Streptomyces</taxon>
        <taxon>Streptomyces violaceusniger group</taxon>
    </lineage>
</organism>
<dbReference type="OrthoDB" id="3404950at2"/>